<proteinExistence type="predicted"/>
<protein>
    <submittedName>
        <fullName evidence="2">Uncharacterized protein</fullName>
    </submittedName>
</protein>
<sequence>MVPSLALNVILISSSLLLTTFLLQTKKGHLRSKREKSWILTTTVTSVVSLGGIPFLYQALRSKWEWIEKFLPKENVLSVMILWIFLTEVITLVSLTPSSETSLVTTTNNKSENPSLKQQYSKFQNFGLTTITYLTARIFFHSLLIYFYCHYRLAFNNSELFDNNENKITLSSSSSSTIRSNSQKGCDYSTASLFSVIYALQCWWSRQFIKQQLILRDQFKKSKILQSILYSQDELEKILDNLQQNPIKKNFQLIESIDGEDSSYMIRKRFNKRQRMLQLQPSVPTIFEEDESEVRSDYESNEITNSKYGYLTTIIEEGEDEDESGDSGYNSSNEKTLDPYDKQFFNVNELDYSSIKQSPQLLKR</sequence>
<evidence type="ECO:0000313" key="3">
    <source>
        <dbReference type="Proteomes" id="UP000266673"/>
    </source>
</evidence>
<feature type="region of interest" description="Disordered" evidence="1">
    <location>
        <begin position="316"/>
        <end position="340"/>
    </location>
</feature>
<name>A0A397TRR3_9GLOM</name>
<reference evidence="2 3" key="1">
    <citation type="submission" date="2018-06" db="EMBL/GenBank/DDBJ databases">
        <title>Comparative genomics reveals the genomic features of Rhizophagus irregularis, R. cerebriforme, R. diaphanum and Gigaspora rosea, and their symbiotic lifestyle signature.</title>
        <authorList>
            <person name="Morin E."/>
            <person name="San Clemente H."/>
            <person name="Chen E.C.H."/>
            <person name="De La Providencia I."/>
            <person name="Hainaut M."/>
            <person name="Kuo A."/>
            <person name="Kohler A."/>
            <person name="Murat C."/>
            <person name="Tang N."/>
            <person name="Roy S."/>
            <person name="Loubradou J."/>
            <person name="Henrissat B."/>
            <person name="Grigoriev I.V."/>
            <person name="Corradi N."/>
            <person name="Roux C."/>
            <person name="Martin F.M."/>
        </authorList>
    </citation>
    <scope>NUCLEOTIDE SEQUENCE [LARGE SCALE GENOMIC DNA]</scope>
    <source>
        <strain evidence="2 3">DAOM 194757</strain>
    </source>
</reference>
<dbReference type="AlphaFoldDB" id="A0A397TRR3"/>
<keyword evidence="3" id="KW-1185">Reference proteome</keyword>
<feature type="compositionally biased region" description="Acidic residues" evidence="1">
    <location>
        <begin position="316"/>
        <end position="325"/>
    </location>
</feature>
<evidence type="ECO:0000313" key="2">
    <source>
        <dbReference type="EMBL" id="RIB00690.1"/>
    </source>
</evidence>
<dbReference type="EMBL" id="QKWP01003774">
    <property type="protein sequence ID" value="RIB00690.1"/>
    <property type="molecule type" value="Genomic_DNA"/>
</dbReference>
<dbReference type="STRING" id="44941.A0A397TRR3"/>
<accession>A0A397TRR3</accession>
<dbReference type="Proteomes" id="UP000266673">
    <property type="component" value="Unassembled WGS sequence"/>
</dbReference>
<organism evidence="2 3">
    <name type="scientific">Gigaspora rosea</name>
    <dbReference type="NCBI Taxonomy" id="44941"/>
    <lineage>
        <taxon>Eukaryota</taxon>
        <taxon>Fungi</taxon>
        <taxon>Fungi incertae sedis</taxon>
        <taxon>Mucoromycota</taxon>
        <taxon>Glomeromycotina</taxon>
        <taxon>Glomeromycetes</taxon>
        <taxon>Diversisporales</taxon>
        <taxon>Gigasporaceae</taxon>
        <taxon>Gigaspora</taxon>
    </lineage>
</organism>
<comment type="caution">
    <text evidence="2">The sequence shown here is derived from an EMBL/GenBank/DDBJ whole genome shotgun (WGS) entry which is preliminary data.</text>
</comment>
<dbReference type="OrthoDB" id="2390421at2759"/>
<gene>
    <name evidence="2" type="ORF">C2G38_2129398</name>
</gene>
<evidence type="ECO:0000256" key="1">
    <source>
        <dbReference type="SAM" id="MobiDB-lite"/>
    </source>
</evidence>